<evidence type="ECO:0000256" key="1">
    <source>
        <dbReference type="SAM" id="MobiDB-lite"/>
    </source>
</evidence>
<dbReference type="HOGENOM" id="CLU_693369_0_0_1"/>
<accession>M1DR31</accession>
<evidence type="ECO:0000313" key="4">
    <source>
        <dbReference type="Proteomes" id="UP000011115"/>
    </source>
</evidence>
<dbReference type="Proteomes" id="UP000011115">
    <property type="component" value="Unassembled WGS sequence"/>
</dbReference>
<feature type="domain" description="Putative plant transposon protein" evidence="2">
    <location>
        <begin position="143"/>
        <end position="222"/>
    </location>
</feature>
<dbReference type="PANTHER" id="PTHR33180:SF31">
    <property type="entry name" value="POLYPROTEIN PROTEIN"/>
    <property type="match status" value="1"/>
</dbReference>
<dbReference type="GO" id="GO:0009579">
    <property type="term" value="C:thylakoid"/>
    <property type="evidence" value="ECO:0000318"/>
    <property type="project" value="GO_Central"/>
</dbReference>
<feature type="domain" description="Putative plant transposon protein" evidence="2">
    <location>
        <begin position="412"/>
        <end position="490"/>
    </location>
</feature>
<keyword evidence="4" id="KW-1185">Reference proteome</keyword>
<dbReference type="Gramene" id="PGSC0003DMT400093018">
    <property type="protein sequence ID" value="PGSC0003DMT400093018"/>
    <property type="gene ID" value="PGSC0003DMG400042589"/>
</dbReference>
<reference evidence="4" key="1">
    <citation type="journal article" date="2011" name="Nature">
        <title>Genome sequence and analysis of the tuber crop potato.</title>
        <authorList>
            <consortium name="The Potato Genome Sequencing Consortium"/>
        </authorList>
    </citation>
    <scope>NUCLEOTIDE SEQUENCE [LARGE SCALE GENOMIC DNA]</scope>
    <source>
        <strain evidence="4">cv. DM1-3 516 R44</strain>
    </source>
</reference>
<reference evidence="3" key="2">
    <citation type="submission" date="2015-06" db="UniProtKB">
        <authorList>
            <consortium name="EnsemblPlants"/>
        </authorList>
    </citation>
    <scope>IDENTIFICATION</scope>
    <source>
        <strain evidence="3">DM1-3 516 R44</strain>
    </source>
</reference>
<dbReference type="GO" id="GO:0009523">
    <property type="term" value="C:photosystem II"/>
    <property type="evidence" value="ECO:0000318"/>
    <property type="project" value="GO_Central"/>
</dbReference>
<sequence length="491" mass="55123">MQCPTHGIPDKMLLDCLYRGLGPENKGVADQLSPNGLIRQLYAILAQLLDHMTKTNKEIEKDRDLAILLTQLDLLARKIMELEVPYKKKIDQAVVPAPPAQGPPPRSMNRLKAEGLRTIIEEKRISIDGVIDRYPEIWCTIKARKFVIFTKPRGSYIPSWVREFFTAYEALVPQGKRKVAALNPVDYVVVRGKKMKYDSKDINVVLECTDNIVDDYEYMQDKVLGDFEGMTPAIKLPPKGEKGKDQGPVPTPVEESSDSEGIYTTYLTPSNNEGGFEDSSPASIFESEDDQLLQAKRPELRSKSINDPFRILRPPMPTLPPLATAPAQTVVQGPPPQGPPPWSLNKLKVEGSRTILEEKQLSTDGVVDRYLEMEQEGQHAQADGLSDGSRSKIKVQQLGHKYCTWCSRYFMHEYPNLVKKKTLEDLKSWLAPLLSDATPRWIEGGAHIKKKDMNVVAWYLFGFISSTVMPSQNESILRHPKAASLGSIISQ</sequence>
<protein>
    <recommendedName>
        <fullName evidence="2">Putative plant transposon protein domain-containing protein</fullName>
    </recommendedName>
</protein>
<dbReference type="EnsemblPlants" id="PGSC0003DMT400093018">
    <property type="protein sequence ID" value="PGSC0003DMT400093018"/>
    <property type="gene ID" value="PGSC0003DMG400042589"/>
</dbReference>
<dbReference type="PANTHER" id="PTHR33180">
    <property type="entry name" value="PHOTOSYSTEM II CP43 REACTION CENTER PROTEIN"/>
    <property type="match status" value="1"/>
</dbReference>
<dbReference type="Pfam" id="PF20167">
    <property type="entry name" value="Transposase_32"/>
    <property type="match status" value="2"/>
</dbReference>
<dbReference type="InParanoid" id="M1DR31"/>
<dbReference type="InterPro" id="IPR046796">
    <property type="entry name" value="Transposase_32_dom"/>
</dbReference>
<evidence type="ECO:0000259" key="2">
    <source>
        <dbReference type="Pfam" id="PF20167"/>
    </source>
</evidence>
<dbReference type="PaxDb" id="4113-PGSC0003DMT400093018"/>
<proteinExistence type="predicted"/>
<organism evidence="3 4">
    <name type="scientific">Solanum tuberosum</name>
    <name type="common">Potato</name>
    <dbReference type="NCBI Taxonomy" id="4113"/>
    <lineage>
        <taxon>Eukaryota</taxon>
        <taxon>Viridiplantae</taxon>
        <taxon>Streptophyta</taxon>
        <taxon>Embryophyta</taxon>
        <taxon>Tracheophyta</taxon>
        <taxon>Spermatophyta</taxon>
        <taxon>Magnoliopsida</taxon>
        <taxon>eudicotyledons</taxon>
        <taxon>Gunneridae</taxon>
        <taxon>Pentapetalae</taxon>
        <taxon>asterids</taxon>
        <taxon>lamiids</taxon>
        <taxon>Solanales</taxon>
        <taxon>Solanaceae</taxon>
        <taxon>Solanoideae</taxon>
        <taxon>Solaneae</taxon>
        <taxon>Solanum</taxon>
    </lineage>
</organism>
<feature type="region of interest" description="Disordered" evidence="1">
    <location>
        <begin position="236"/>
        <end position="261"/>
    </location>
</feature>
<name>M1DR31_SOLTU</name>
<dbReference type="AlphaFoldDB" id="M1DR31"/>
<evidence type="ECO:0000313" key="3">
    <source>
        <dbReference type="EnsemblPlants" id="PGSC0003DMT400093018"/>
    </source>
</evidence>